<sequence>MQLRRPDIDDKDSVMEMMAEFEEHDSAHDGGFWSNEEFDYSNWLQQNYDNEVGLNLPPNRVPSIQFVAFDENGNAFGFLSLRLRLNAYLIESGGHIGYSVRPSQRNNGIAKSMLKEGIKVARQKNIQDVLITCHDNNPASRAVIMANFGKLEDIRNHVERYWITLKVR</sequence>
<evidence type="ECO:0000313" key="3">
    <source>
        <dbReference type="Proteomes" id="UP000003732"/>
    </source>
</evidence>
<dbReference type="RefSeq" id="WP_003105183.1">
    <property type="nucleotide sequence ID" value="NZ_AEUT02000001.1"/>
</dbReference>
<comment type="caution">
    <text evidence="2">The sequence shown here is derived from an EMBL/GenBank/DDBJ whole genome shotgun (WGS) entry which is preliminary data.</text>
</comment>
<dbReference type="GO" id="GO:0016747">
    <property type="term" value="F:acyltransferase activity, transferring groups other than amino-acyl groups"/>
    <property type="evidence" value="ECO:0007669"/>
    <property type="project" value="InterPro"/>
</dbReference>
<feature type="domain" description="N-acetyltransferase" evidence="1">
    <location>
        <begin position="1"/>
        <end position="168"/>
    </location>
</feature>
<dbReference type="eggNOG" id="COG3981">
    <property type="taxonomic scope" value="Bacteria"/>
</dbReference>
<dbReference type="EMBL" id="AEUT02000001">
    <property type="protein sequence ID" value="EGE54576.1"/>
    <property type="molecule type" value="Genomic_DNA"/>
</dbReference>
<dbReference type="CDD" id="cd04301">
    <property type="entry name" value="NAT_SF"/>
    <property type="match status" value="1"/>
</dbReference>
<dbReference type="Proteomes" id="UP000003732">
    <property type="component" value="Unassembled WGS sequence"/>
</dbReference>
<dbReference type="GeneID" id="61421728"/>
<dbReference type="InterPro" id="IPR016181">
    <property type="entry name" value="Acyl_CoA_acyltransferase"/>
</dbReference>
<dbReference type="PANTHER" id="PTHR39173">
    <property type="entry name" value="ACETYLTRANSFERASE"/>
    <property type="match status" value="1"/>
</dbReference>
<protein>
    <submittedName>
        <fullName evidence="2">Acetyltransferase, GNAT family</fullName>
    </submittedName>
</protein>
<name>F1Z1R1_9STRE</name>
<dbReference type="Pfam" id="PF00583">
    <property type="entry name" value="Acetyltransf_1"/>
    <property type="match status" value="1"/>
</dbReference>
<evidence type="ECO:0000313" key="2">
    <source>
        <dbReference type="EMBL" id="EGE54576.1"/>
    </source>
</evidence>
<keyword evidence="2" id="KW-0808">Transferase</keyword>
<organism evidence="2 3">
    <name type="scientific">Streptococcus parauberis NCFD 2020</name>
    <dbReference type="NCBI Taxonomy" id="873447"/>
    <lineage>
        <taxon>Bacteria</taxon>
        <taxon>Bacillati</taxon>
        <taxon>Bacillota</taxon>
        <taxon>Bacilli</taxon>
        <taxon>Lactobacillales</taxon>
        <taxon>Streptococcaceae</taxon>
        <taxon>Streptococcus</taxon>
    </lineage>
</organism>
<dbReference type="InterPro" id="IPR000182">
    <property type="entry name" value="GNAT_dom"/>
</dbReference>
<evidence type="ECO:0000259" key="1">
    <source>
        <dbReference type="PROSITE" id="PS51186"/>
    </source>
</evidence>
<reference evidence="2 3" key="1">
    <citation type="submission" date="2011-02" db="EMBL/GenBank/DDBJ databases">
        <authorList>
            <person name="Stanhope M.J."/>
            <person name="Durkin A.S."/>
            <person name="Hostetler J."/>
            <person name="Kim M."/>
            <person name="Radune D."/>
            <person name="Singh I."/>
            <person name="Town C.D."/>
        </authorList>
    </citation>
    <scope>NUCLEOTIDE SEQUENCE [LARGE SCALE GENOMIC DNA]</scope>
    <source>
        <strain evidence="2 3">NCFD 2020</strain>
    </source>
</reference>
<dbReference type="HOGENOM" id="CLU_113231_1_0_9"/>
<proteinExistence type="predicted"/>
<dbReference type="AlphaFoldDB" id="F1Z1R1"/>
<accession>F1Z1R1</accession>
<dbReference type="Gene3D" id="3.40.630.30">
    <property type="match status" value="1"/>
</dbReference>
<dbReference type="PANTHER" id="PTHR39173:SF1">
    <property type="entry name" value="ACETYLTRANSFERASE"/>
    <property type="match status" value="1"/>
</dbReference>
<dbReference type="PROSITE" id="PS51186">
    <property type="entry name" value="GNAT"/>
    <property type="match status" value="1"/>
</dbReference>
<gene>
    <name evidence="2" type="ORF">SPB_2138</name>
</gene>
<dbReference type="SUPFAM" id="SSF55729">
    <property type="entry name" value="Acyl-CoA N-acyltransferases (Nat)"/>
    <property type="match status" value="1"/>
</dbReference>